<dbReference type="PANTHER" id="PTHR43976:SF16">
    <property type="entry name" value="SHORT-CHAIN DEHYDROGENASE_REDUCTASE FAMILY PROTEIN"/>
    <property type="match status" value="1"/>
</dbReference>
<comment type="caution">
    <text evidence="4">The sequence shown here is derived from an EMBL/GenBank/DDBJ whole genome shotgun (WGS) entry which is preliminary data.</text>
</comment>
<evidence type="ECO:0000313" key="4">
    <source>
        <dbReference type="EMBL" id="MFC0320162.1"/>
    </source>
</evidence>
<protein>
    <submittedName>
        <fullName evidence="4">SDR family oxidoreductase</fullName>
    </submittedName>
</protein>
<dbReference type="InterPro" id="IPR036291">
    <property type="entry name" value="NAD(P)-bd_dom_sf"/>
</dbReference>
<dbReference type="CDD" id="cd05374">
    <property type="entry name" value="17beta-HSD-like_SDR_c"/>
    <property type="match status" value="1"/>
</dbReference>
<dbReference type="PANTHER" id="PTHR43976">
    <property type="entry name" value="SHORT CHAIN DEHYDROGENASE"/>
    <property type="match status" value="1"/>
</dbReference>
<dbReference type="Gene3D" id="3.40.50.720">
    <property type="entry name" value="NAD(P)-binding Rossmann-like Domain"/>
    <property type="match status" value="1"/>
</dbReference>
<accession>A0ABV6HMQ9</accession>
<evidence type="ECO:0000313" key="5">
    <source>
        <dbReference type="Proteomes" id="UP001589774"/>
    </source>
</evidence>
<dbReference type="SUPFAM" id="SSF51735">
    <property type="entry name" value="NAD(P)-binding Rossmann-fold domains"/>
    <property type="match status" value="1"/>
</dbReference>
<dbReference type="InterPro" id="IPR051911">
    <property type="entry name" value="SDR_oxidoreductase"/>
</dbReference>
<evidence type="ECO:0000256" key="1">
    <source>
        <dbReference type="ARBA" id="ARBA00006484"/>
    </source>
</evidence>
<dbReference type="Proteomes" id="UP001589774">
    <property type="component" value="Unassembled WGS sequence"/>
</dbReference>
<evidence type="ECO:0000256" key="2">
    <source>
        <dbReference type="ARBA" id="ARBA00023002"/>
    </source>
</evidence>
<keyword evidence="2" id="KW-0560">Oxidoreductase</keyword>
<sequence>MTKNWFITGTSSGIGRILTEHLLASGHTVFATLRQTEQLLELKERYPKQLHVGYLELTDTESIHNAVEAALAEMGRIDVAVSNAGLGVFGAVEELDDHVISKQIEVNLLGSIRLIKALIPVMRQQRDGGHIIQVSSEGGQIAYPGFSLYHASKWGIEGFIESTAQDVRPFNIRFTIAEPGPTGTNFGSSLLIAPALDVYQDTPVNDLRKFIDEGFGELDNVHDVAQAIIDCAVHAQPPFRLPIGKVAIQHVQDGLQKRLDAVRSAIQ</sequence>
<name>A0ABV6HMQ9_9SPHI</name>
<organism evidence="4 5">
    <name type="scientific">Olivibacter oleidegradans</name>
    <dbReference type="NCBI Taxonomy" id="760123"/>
    <lineage>
        <taxon>Bacteria</taxon>
        <taxon>Pseudomonadati</taxon>
        <taxon>Bacteroidota</taxon>
        <taxon>Sphingobacteriia</taxon>
        <taxon>Sphingobacteriales</taxon>
        <taxon>Sphingobacteriaceae</taxon>
        <taxon>Olivibacter</taxon>
    </lineage>
</organism>
<dbReference type="PRINTS" id="PR00080">
    <property type="entry name" value="SDRFAMILY"/>
</dbReference>
<dbReference type="InterPro" id="IPR002347">
    <property type="entry name" value="SDR_fam"/>
</dbReference>
<dbReference type="Pfam" id="PF00106">
    <property type="entry name" value="adh_short"/>
    <property type="match status" value="1"/>
</dbReference>
<reference evidence="4 5" key="1">
    <citation type="submission" date="2024-09" db="EMBL/GenBank/DDBJ databases">
        <authorList>
            <person name="Sun Q."/>
            <person name="Mori K."/>
        </authorList>
    </citation>
    <scope>NUCLEOTIDE SEQUENCE [LARGE SCALE GENOMIC DNA]</scope>
    <source>
        <strain evidence="4 5">CCM 7765</strain>
    </source>
</reference>
<proteinExistence type="inferred from homology"/>
<evidence type="ECO:0000256" key="3">
    <source>
        <dbReference type="RuleBase" id="RU000363"/>
    </source>
</evidence>
<dbReference type="PRINTS" id="PR00081">
    <property type="entry name" value="GDHRDH"/>
</dbReference>
<dbReference type="RefSeq" id="WP_130855262.1">
    <property type="nucleotide sequence ID" value="NZ_JBHLWO010000002.1"/>
</dbReference>
<dbReference type="NCBIfam" id="NF005065">
    <property type="entry name" value="PRK06482.1"/>
    <property type="match status" value="1"/>
</dbReference>
<gene>
    <name evidence="4" type="ORF">ACFFI0_17690</name>
</gene>
<dbReference type="EMBL" id="JBHLWO010000002">
    <property type="protein sequence ID" value="MFC0320162.1"/>
    <property type="molecule type" value="Genomic_DNA"/>
</dbReference>
<comment type="similarity">
    <text evidence="1 3">Belongs to the short-chain dehydrogenases/reductases (SDR) family.</text>
</comment>
<keyword evidence="5" id="KW-1185">Reference proteome</keyword>